<dbReference type="Proteomes" id="UP000027073">
    <property type="component" value="Unassembled WGS sequence"/>
</dbReference>
<evidence type="ECO:0000256" key="1">
    <source>
        <dbReference type="ARBA" id="ARBA00023002"/>
    </source>
</evidence>
<keyword evidence="2" id="KW-0472">Membrane</keyword>
<dbReference type="EMBL" id="KL198008">
    <property type="protein sequence ID" value="KDQ27838.1"/>
    <property type="molecule type" value="Genomic_DNA"/>
</dbReference>
<dbReference type="Pfam" id="PF00107">
    <property type="entry name" value="ADH_zinc_N"/>
    <property type="match status" value="1"/>
</dbReference>
<proteinExistence type="predicted"/>
<reference evidence="6" key="1">
    <citation type="journal article" date="2014" name="Proc. Natl. Acad. Sci. U.S.A.">
        <title>Extensive sampling of basidiomycete genomes demonstrates inadequacy of the white-rot/brown-rot paradigm for wood decay fungi.</title>
        <authorList>
            <person name="Riley R."/>
            <person name="Salamov A.A."/>
            <person name="Brown D.W."/>
            <person name="Nagy L.G."/>
            <person name="Floudas D."/>
            <person name="Held B.W."/>
            <person name="Levasseur A."/>
            <person name="Lombard V."/>
            <person name="Morin E."/>
            <person name="Otillar R."/>
            <person name="Lindquist E.A."/>
            <person name="Sun H."/>
            <person name="LaButti K.M."/>
            <person name="Schmutz J."/>
            <person name="Jabbour D."/>
            <person name="Luo H."/>
            <person name="Baker S.E."/>
            <person name="Pisabarro A.G."/>
            <person name="Walton J.D."/>
            <person name="Blanchette R.A."/>
            <person name="Henrissat B."/>
            <person name="Martin F."/>
            <person name="Cullen D."/>
            <person name="Hibbett D.S."/>
            <person name="Grigoriev I.V."/>
        </authorList>
    </citation>
    <scope>NUCLEOTIDE SEQUENCE [LARGE SCALE GENOMIC DNA]</scope>
    <source>
        <strain evidence="6">PC15</strain>
    </source>
</reference>
<gene>
    <name evidence="5" type="ORF">PLEOSDRAFT_1104513</name>
</gene>
<dbReference type="Gene3D" id="3.90.180.10">
    <property type="entry name" value="Medium-chain alcohol dehydrogenases, catalytic domain"/>
    <property type="match status" value="1"/>
</dbReference>
<dbReference type="SUPFAM" id="SSF51735">
    <property type="entry name" value="NAD(P)-binding Rossmann-fold domains"/>
    <property type="match status" value="2"/>
</dbReference>
<dbReference type="HOGENOM" id="CLU_026673_29_1_1"/>
<feature type="domain" description="Alcohol dehydrogenase-like C-terminal" evidence="3">
    <location>
        <begin position="216"/>
        <end position="331"/>
    </location>
</feature>
<evidence type="ECO:0000256" key="2">
    <source>
        <dbReference type="SAM" id="Phobius"/>
    </source>
</evidence>
<dbReference type="AlphaFoldDB" id="A0A067NIL1"/>
<dbReference type="PANTHER" id="PTHR43205:SF7">
    <property type="entry name" value="PROSTAGLANDIN REDUCTASE 1"/>
    <property type="match status" value="1"/>
</dbReference>
<evidence type="ECO:0000259" key="3">
    <source>
        <dbReference type="Pfam" id="PF00107"/>
    </source>
</evidence>
<dbReference type="InterPro" id="IPR045010">
    <property type="entry name" value="MDR_fam"/>
</dbReference>
<accession>A0A067NIL1</accession>
<name>A0A067NIL1_PLEO1</name>
<dbReference type="InParanoid" id="A0A067NIL1"/>
<protein>
    <recommendedName>
        <fullName evidence="7">Enoyl reductase (ER) domain-containing protein</fullName>
    </recommendedName>
</protein>
<dbReference type="InterPro" id="IPR011032">
    <property type="entry name" value="GroES-like_sf"/>
</dbReference>
<dbReference type="InterPro" id="IPR041694">
    <property type="entry name" value="ADH_N_2"/>
</dbReference>
<sequence>MTSNPRITFAKLPEGSNGLQGLPMPGEHLVLDQTRTIDLDNVPLNGGFLTKTIFLSPEPALRERMRDSSIQSYTTSFIVGAPVIGFGLVVVLRSEKQDIKAGDYMYGQTPWEAYTVQPYIEGRIDFKPEDWPLATFDMDSLALQVVPNPGGAFPVTHYASALGTPGLSAFVGFEGLAQAKEGQTIFVSAGGSGVGRCANSGSCDEQLELIDCPVRSMVVQLAKQKGMKVIASAGSSAKCDYVRSLGADVVFNYKEDGYDVLKQHKPIHLYWDNVGGEALEAAIEHLEPFSRVVCCGSLSDYNKAPSERYGIKNTTLIFKKRLTLTGFLVPDLIPQYGGRFFTEIPALLAQGKIKSREVVFEGIDSAPRALLAVLNGGEDAGKVVVMVAKE</sequence>
<feature type="transmembrane region" description="Helical" evidence="2">
    <location>
        <begin position="72"/>
        <end position="92"/>
    </location>
</feature>
<keyword evidence="1" id="KW-0560">Oxidoreductase</keyword>
<evidence type="ECO:0000313" key="6">
    <source>
        <dbReference type="Proteomes" id="UP000027073"/>
    </source>
</evidence>
<dbReference type="VEuPathDB" id="FungiDB:PLEOSDRAFT_1104513"/>
<evidence type="ECO:0000259" key="4">
    <source>
        <dbReference type="Pfam" id="PF16884"/>
    </source>
</evidence>
<organism evidence="5 6">
    <name type="scientific">Pleurotus ostreatus (strain PC15)</name>
    <name type="common">Oyster mushroom</name>
    <dbReference type="NCBI Taxonomy" id="1137138"/>
    <lineage>
        <taxon>Eukaryota</taxon>
        <taxon>Fungi</taxon>
        <taxon>Dikarya</taxon>
        <taxon>Basidiomycota</taxon>
        <taxon>Agaricomycotina</taxon>
        <taxon>Agaricomycetes</taxon>
        <taxon>Agaricomycetidae</taxon>
        <taxon>Agaricales</taxon>
        <taxon>Pleurotineae</taxon>
        <taxon>Pleurotaceae</taxon>
        <taxon>Pleurotus</taxon>
    </lineage>
</organism>
<dbReference type="InterPro" id="IPR013149">
    <property type="entry name" value="ADH-like_C"/>
</dbReference>
<feature type="domain" description="Oxidoreductase N-terminal" evidence="4">
    <location>
        <begin position="43"/>
        <end position="117"/>
    </location>
</feature>
<evidence type="ECO:0008006" key="7">
    <source>
        <dbReference type="Google" id="ProtNLM"/>
    </source>
</evidence>
<keyword evidence="2" id="KW-0812">Transmembrane</keyword>
<evidence type="ECO:0000313" key="5">
    <source>
        <dbReference type="EMBL" id="KDQ27838.1"/>
    </source>
</evidence>
<dbReference type="GO" id="GO:0016628">
    <property type="term" value="F:oxidoreductase activity, acting on the CH-CH group of donors, NAD or NADP as acceptor"/>
    <property type="evidence" value="ECO:0007669"/>
    <property type="project" value="InterPro"/>
</dbReference>
<dbReference type="Pfam" id="PF16884">
    <property type="entry name" value="ADH_N_2"/>
    <property type="match status" value="1"/>
</dbReference>
<dbReference type="SUPFAM" id="SSF50129">
    <property type="entry name" value="GroES-like"/>
    <property type="match status" value="1"/>
</dbReference>
<dbReference type="PANTHER" id="PTHR43205">
    <property type="entry name" value="PROSTAGLANDIN REDUCTASE"/>
    <property type="match status" value="1"/>
</dbReference>
<dbReference type="CDD" id="cd05288">
    <property type="entry name" value="PGDH"/>
    <property type="match status" value="1"/>
</dbReference>
<keyword evidence="2" id="KW-1133">Transmembrane helix</keyword>
<dbReference type="OrthoDB" id="809632at2759"/>
<dbReference type="InterPro" id="IPR036291">
    <property type="entry name" value="NAD(P)-bd_dom_sf"/>
</dbReference>
<dbReference type="Gene3D" id="3.40.50.720">
    <property type="entry name" value="NAD(P)-binding Rossmann-like Domain"/>
    <property type="match status" value="1"/>
</dbReference>